<organism evidence="5 6">
    <name type="scientific">Halonatronomonas betaini</name>
    <dbReference type="NCBI Taxonomy" id="2778430"/>
    <lineage>
        <taxon>Bacteria</taxon>
        <taxon>Bacillati</taxon>
        <taxon>Bacillota</taxon>
        <taxon>Clostridia</taxon>
        <taxon>Halanaerobiales</taxon>
        <taxon>Halarsenatibacteraceae</taxon>
        <taxon>Halonatronomonas</taxon>
    </lineage>
</organism>
<dbReference type="InterPro" id="IPR009206">
    <property type="entry name" value="Nucleotidase_putative"/>
</dbReference>
<dbReference type="EMBL" id="JADPIE010000003">
    <property type="protein sequence ID" value="MBF8436751.1"/>
    <property type="molecule type" value="Genomic_DNA"/>
</dbReference>
<feature type="active site" description="Proton donor" evidence="4">
    <location>
        <position position="9"/>
    </location>
</feature>
<dbReference type="InterPro" id="IPR023214">
    <property type="entry name" value="HAD_sf"/>
</dbReference>
<comment type="caution">
    <text evidence="5">The sequence shown here is derived from an EMBL/GenBank/DDBJ whole genome shotgun (WGS) entry which is preliminary data.</text>
</comment>
<dbReference type="GO" id="GO:0009264">
    <property type="term" value="P:deoxyribonucleotide catabolic process"/>
    <property type="evidence" value="ECO:0007669"/>
    <property type="project" value="InterPro"/>
</dbReference>
<evidence type="ECO:0000256" key="2">
    <source>
        <dbReference type="ARBA" id="ARBA00022801"/>
    </source>
</evidence>
<dbReference type="PANTHER" id="PTHR35134:SF2">
    <property type="entry name" value="NUCLEOTIDASE YQFW-RELATED"/>
    <property type="match status" value="1"/>
</dbReference>
<dbReference type="InterPro" id="IPR036412">
    <property type="entry name" value="HAD-like_sf"/>
</dbReference>
<comment type="similarity">
    <text evidence="1 3">Belongs to the 5'(3')-deoxyribonucleotidase family.</text>
</comment>
<dbReference type="Gene3D" id="3.40.50.1000">
    <property type="entry name" value="HAD superfamily/HAD-like"/>
    <property type="match status" value="1"/>
</dbReference>
<keyword evidence="2 3" id="KW-0378">Hydrolase</keyword>
<keyword evidence="6" id="KW-1185">Reference proteome</keyword>
<dbReference type="GO" id="GO:0008253">
    <property type="term" value="F:5'-nucleotidase activity"/>
    <property type="evidence" value="ECO:0007669"/>
    <property type="project" value="InterPro"/>
</dbReference>
<dbReference type="Pfam" id="PF06941">
    <property type="entry name" value="NT5C"/>
    <property type="match status" value="1"/>
</dbReference>
<dbReference type="PIRSF" id="PIRSF021362">
    <property type="entry name" value="UCP021362_HAD"/>
    <property type="match status" value="1"/>
</dbReference>
<reference evidence="5" key="1">
    <citation type="submission" date="2020-11" db="EMBL/GenBank/DDBJ databases">
        <title>Halonatronomonas betainensis gen. nov., sp. nov. a novel haloalkaliphilic representative of the family Halanaerobiacae capable of betaine degradation.</title>
        <authorList>
            <person name="Boltyanskaya Y."/>
            <person name="Kevbrin V."/>
            <person name="Detkova E."/>
            <person name="Grouzdev D.S."/>
            <person name="Koziaeva V."/>
            <person name="Zhilina T."/>
        </authorList>
    </citation>
    <scope>NUCLEOTIDE SEQUENCE</scope>
    <source>
        <strain evidence="5">Z-7014</strain>
    </source>
</reference>
<dbReference type="InterPro" id="IPR052419">
    <property type="entry name" value="5_3-deoxyribonucleotidase-like"/>
</dbReference>
<proteinExistence type="inferred from homology"/>
<dbReference type="InterPro" id="IPR010708">
    <property type="entry name" value="5'(3')-deoxyribonucleotidase"/>
</dbReference>
<dbReference type="RefSeq" id="WP_270453662.1">
    <property type="nucleotide sequence ID" value="NZ_JADPIE010000003.1"/>
</dbReference>
<feature type="active site" description="Nucleophile" evidence="4">
    <location>
        <position position="7"/>
    </location>
</feature>
<evidence type="ECO:0000256" key="1">
    <source>
        <dbReference type="ARBA" id="ARBA00009589"/>
    </source>
</evidence>
<dbReference type="EC" id="3.1.3.-" evidence="3"/>
<accession>A0A931F7J7</accession>
<evidence type="ECO:0000256" key="4">
    <source>
        <dbReference type="PIRSR" id="PIRSR610708-1"/>
    </source>
</evidence>
<evidence type="ECO:0000313" key="5">
    <source>
        <dbReference type="EMBL" id="MBF8436751.1"/>
    </source>
</evidence>
<dbReference type="PANTHER" id="PTHR35134">
    <property type="entry name" value="NUCLEOTIDASE YQFW-RELATED"/>
    <property type="match status" value="1"/>
</dbReference>
<evidence type="ECO:0000256" key="3">
    <source>
        <dbReference type="PIRNR" id="PIRNR021362"/>
    </source>
</evidence>
<name>A0A931F7J7_9FIRM</name>
<protein>
    <recommendedName>
        <fullName evidence="3">Nucleotidase</fullName>
        <ecNumber evidence="3">3.1.3.-</ecNumber>
    </recommendedName>
</protein>
<evidence type="ECO:0000313" key="6">
    <source>
        <dbReference type="Proteomes" id="UP000621436"/>
    </source>
</evidence>
<sequence length="190" mass="22604">MYKFGFDIDGVLTNEGDNDNNIWHKTFIDHFGDKVKKVSDSYDFREAYNLPDSDIIDFLNENKEKIFSSVPPYQEAIEFLNRLKEQGHKIILITARHEEFRDVTEKWLSRNNFSYDKLYHDENKAPLALNENLEIFVDDHRDNVRDIKSVGIPALLFTRSHNLNASEDEYTARVSNWQEIKDYIKNYYLR</sequence>
<dbReference type="SUPFAM" id="SSF56784">
    <property type="entry name" value="HAD-like"/>
    <property type="match status" value="1"/>
</dbReference>
<dbReference type="AlphaFoldDB" id="A0A931F7J7"/>
<gene>
    <name evidence="5" type="ORF">I0Q91_06670</name>
</gene>
<dbReference type="Proteomes" id="UP000621436">
    <property type="component" value="Unassembled WGS sequence"/>
</dbReference>